<dbReference type="GO" id="GO:0070403">
    <property type="term" value="F:NAD+ binding"/>
    <property type="evidence" value="ECO:0007669"/>
    <property type="project" value="InterPro"/>
</dbReference>
<dbReference type="InterPro" id="IPR036291">
    <property type="entry name" value="NAD(P)-bd_dom_sf"/>
</dbReference>
<evidence type="ECO:0000256" key="3">
    <source>
        <dbReference type="ARBA" id="ARBA00022692"/>
    </source>
</evidence>
<keyword evidence="9" id="KW-0472">Membrane</keyword>
<dbReference type="Pfam" id="PF01370">
    <property type="entry name" value="Epimerase"/>
    <property type="match status" value="1"/>
</dbReference>
<dbReference type="InterPro" id="IPR001509">
    <property type="entry name" value="Epimerase_deHydtase"/>
</dbReference>
<dbReference type="GO" id="GO:0042732">
    <property type="term" value="P:D-xylose metabolic process"/>
    <property type="evidence" value="ECO:0007669"/>
    <property type="project" value="InterPro"/>
</dbReference>
<evidence type="ECO:0000256" key="2">
    <source>
        <dbReference type="ARBA" id="ARBA00004323"/>
    </source>
</evidence>
<dbReference type="RefSeq" id="WP_095489292.1">
    <property type="nucleotide sequence ID" value="NZ_CP088151.1"/>
</dbReference>
<evidence type="ECO:0000256" key="4">
    <source>
        <dbReference type="ARBA" id="ARBA00022793"/>
    </source>
</evidence>
<evidence type="ECO:0000256" key="11">
    <source>
        <dbReference type="ARBA" id="ARBA00023239"/>
    </source>
</evidence>
<keyword evidence="6" id="KW-1133">Transmembrane helix</keyword>
<dbReference type="GO" id="GO:0048040">
    <property type="term" value="F:UDP-glucuronate decarboxylase activity"/>
    <property type="evidence" value="ECO:0007669"/>
    <property type="project" value="TreeGrafter"/>
</dbReference>
<name>A0AB36R1C5_9HYPH</name>
<keyword evidence="5" id="KW-0735">Signal-anchor</keyword>
<keyword evidence="10" id="KW-0325">Glycoprotein</keyword>
<dbReference type="PANTHER" id="PTHR43078:SF6">
    <property type="entry name" value="UDP-GLUCURONIC ACID DECARBOXYLASE 1"/>
    <property type="match status" value="1"/>
</dbReference>
<evidence type="ECO:0000256" key="8">
    <source>
        <dbReference type="ARBA" id="ARBA00023034"/>
    </source>
</evidence>
<evidence type="ECO:0000256" key="6">
    <source>
        <dbReference type="ARBA" id="ARBA00022989"/>
    </source>
</evidence>
<evidence type="ECO:0000256" key="1">
    <source>
        <dbReference type="ARBA" id="ARBA00001911"/>
    </source>
</evidence>
<keyword evidence="4" id="KW-0210">Decarboxylase</keyword>
<accession>A0AB36R1C5</accession>
<evidence type="ECO:0000256" key="7">
    <source>
        <dbReference type="ARBA" id="ARBA00023027"/>
    </source>
</evidence>
<dbReference type="GO" id="GO:0005737">
    <property type="term" value="C:cytoplasm"/>
    <property type="evidence" value="ECO:0007669"/>
    <property type="project" value="TreeGrafter"/>
</dbReference>
<protein>
    <submittedName>
        <fullName evidence="14">UDP-glucose 4-epimerase</fullName>
    </submittedName>
</protein>
<dbReference type="SUPFAM" id="SSF51735">
    <property type="entry name" value="NAD(P)-binding Rossmann-fold domains"/>
    <property type="match status" value="1"/>
</dbReference>
<keyword evidence="7" id="KW-0520">NAD</keyword>
<keyword evidence="8" id="KW-0333">Golgi apparatus</keyword>
<dbReference type="FunFam" id="3.40.50.720:FF:000065">
    <property type="entry name" value="UDP-glucuronic acid decarboxylase 1"/>
    <property type="match status" value="1"/>
</dbReference>
<comment type="caution">
    <text evidence="14">The sequence shown here is derived from an EMBL/GenBank/DDBJ whole genome shotgun (WGS) entry which is preliminary data.</text>
</comment>
<feature type="domain" description="NAD-dependent epimerase/dehydratase" evidence="13">
    <location>
        <begin position="5"/>
        <end position="242"/>
    </location>
</feature>
<proteinExistence type="predicted"/>
<dbReference type="EMBL" id="NPKI01000047">
    <property type="protein sequence ID" value="PAP98037.1"/>
    <property type="molecule type" value="Genomic_DNA"/>
</dbReference>
<evidence type="ECO:0000256" key="12">
    <source>
        <dbReference type="ARBA" id="ARBA00037859"/>
    </source>
</evidence>
<dbReference type="Proteomes" id="UP000216215">
    <property type="component" value="Unassembled WGS sequence"/>
</dbReference>
<evidence type="ECO:0000313" key="14">
    <source>
        <dbReference type="EMBL" id="PAP98037.1"/>
    </source>
</evidence>
<organism evidence="14 15">
    <name type="scientific">Mesorhizobium mediterraneum</name>
    <dbReference type="NCBI Taxonomy" id="43617"/>
    <lineage>
        <taxon>Bacteria</taxon>
        <taxon>Pseudomonadati</taxon>
        <taxon>Pseudomonadota</taxon>
        <taxon>Alphaproteobacteria</taxon>
        <taxon>Hyphomicrobiales</taxon>
        <taxon>Phyllobacteriaceae</taxon>
        <taxon>Mesorhizobium</taxon>
    </lineage>
</organism>
<dbReference type="AlphaFoldDB" id="A0AB36R1C5"/>
<keyword evidence="11" id="KW-0456">Lyase</keyword>
<evidence type="ECO:0000259" key="13">
    <source>
        <dbReference type="Pfam" id="PF01370"/>
    </source>
</evidence>
<comment type="subcellular location">
    <subcellularLocation>
        <location evidence="2">Golgi apparatus membrane</location>
        <topology evidence="2">Single-pass type II membrane protein</topology>
    </subcellularLocation>
    <subcellularLocation>
        <location evidence="12">Golgi apparatus</location>
        <location evidence="12">Golgi stack membrane</location>
    </subcellularLocation>
</comment>
<reference evidence="15" key="1">
    <citation type="submission" date="2017-08" db="EMBL/GenBank/DDBJ databases">
        <title>Mesorhizobium wenxinae sp. nov., a novel rhizobial species isolated from root nodules of chickpea (Cicer arietinum L.).</title>
        <authorList>
            <person name="Zhang J."/>
        </authorList>
    </citation>
    <scope>NUCLEOTIDE SEQUENCE [LARGE SCALE GENOMIC DNA]</scope>
    <source>
        <strain evidence="15">USDA 3392</strain>
    </source>
</reference>
<dbReference type="PANTHER" id="PTHR43078">
    <property type="entry name" value="UDP-GLUCURONIC ACID DECARBOXYLASE-RELATED"/>
    <property type="match status" value="1"/>
</dbReference>
<keyword evidence="15" id="KW-1185">Reference proteome</keyword>
<evidence type="ECO:0000256" key="9">
    <source>
        <dbReference type="ARBA" id="ARBA00023136"/>
    </source>
</evidence>
<comment type="cofactor">
    <cofactor evidence="1">
        <name>NAD(+)</name>
        <dbReference type="ChEBI" id="CHEBI:57540"/>
    </cofactor>
</comment>
<evidence type="ECO:0000256" key="5">
    <source>
        <dbReference type="ARBA" id="ARBA00022968"/>
    </source>
</evidence>
<dbReference type="Gene3D" id="3.40.50.720">
    <property type="entry name" value="NAD(P)-binding Rossmann-like Domain"/>
    <property type="match status" value="1"/>
</dbReference>
<keyword evidence="3" id="KW-0812">Transmembrane</keyword>
<evidence type="ECO:0000256" key="10">
    <source>
        <dbReference type="ARBA" id="ARBA00023180"/>
    </source>
</evidence>
<sequence>MSRSVLVSGGCGFIGSHLVDRLLLRADLGKLVVVDNLWTGVQQNIEHINDPRLSLEVQDAESFASHQRFDEIMHLASPASPSWYMREPVRTIKANIGGALNLLTLLKPGGRFCFTSTSEVYGDPLVSPQPESYRGSVDCIGPRSSYDESKRCTEALLFESQRISGLDVRVARLFNTYGPRTRIDDGRAISNFISQALTTGILTVYGDGLQSRSWGYVEDIVDGLERFFWRDNISYRGTLNIGNDCEVSVLEIANFVCSLVPGSRVEHHPPAPQDPTNRCPDLTLARRVLPDWGAKVSYQEGVRLTLEWFREQVSEWRSANMESSAVPAMRPVSGA</sequence>
<gene>
    <name evidence="14" type="ORF">CIT25_32780</name>
</gene>
<evidence type="ECO:0000313" key="15">
    <source>
        <dbReference type="Proteomes" id="UP000216215"/>
    </source>
</evidence>
<dbReference type="InterPro" id="IPR044516">
    <property type="entry name" value="UXS-like"/>
</dbReference>